<dbReference type="InterPro" id="IPR045244">
    <property type="entry name" value="PGM"/>
</dbReference>
<evidence type="ECO:0000256" key="1">
    <source>
        <dbReference type="ARBA" id="ARBA00000443"/>
    </source>
</evidence>
<comment type="similarity">
    <text evidence="3">Belongs to the phosphohexose mutase family.</text>
</comment>
<evidence type="ECO:0000256" key="3">
    <source>
        <dbReference type="ARBA" id="ARBA00010231"/>
    </source>
</evidence>
<dbReference type="Pfam" id="PF02880">
    <property type="entry name" value="PGM_PMM_III"/>
    <property type="match status" value="1"/>
</dbReference>
<dbReference type="GO" id="GO:0004614">
    <property type="term" value="F:phosphoglucomutase activity"/>
    <property type="evidence" value="ECO:0007669"/>
    <property type="project" value="UniProtKB-EC"/>
</dbReference>
<dbReference type="Pfam" id="PF24947">
    <property type="entry name" value="PGM1_C_vert_fung"/>
    <property type="match status" value="1"/>
</dbReference>
<evidence type="ECO:0000256" key="4">
    <source>
        <dbReference type="ARBA" id="ARBA00012728"/>
    </source>
</evidence>
<dbReference type="RefSeq" id="XP_028533370.1">
    <property type="nucleotide sequence ID" value="XM_028676930.1"/>
</dbReference>
<keyword evidence="6" id="KW-0460">Magnesium</keyword>
<dbReference type="InterPro" id="IPR005846">
    <property type="entry name" value="A-D-PHexomutase_a/b/a-III"/>
</dbReference>
<accession>A0A1J1H9U4</accession>
<evidence type="ECO:0000256" key="7">
    <source>
        <dbReference type="ARBA" id="ARBA00023235"/>
    </source>
</evidence>
<feature type="domain" description="Alpha-D-phosphohexomutase alpha/beta/alpha" evidence="8">
    <location>
        <begin position="41"/>
        <end position="180"/>
    </location>
</feature>
<evidence type="ECO:0000256" key="5">
    <source>
        <dbReference type="ARBA" id="ARBA00022723"/>
    </source>
</evidence>
<dbReference type="AlphaFoldDB" id="A0A1J1H9U4"/>
<dbReference type="GO" id="GO:0005829">
    <property type="term" value="C:cytosol"/>
    <property type="evidence" value="ECO:0007669"/>
    <property type="project" value="TreeGrafter"/>
</dbReference>
<dbReference type="NCBIfam" id="NF005737">
    <property type="entry name" value="PRK07564.1-1"/>
    <property type="match status" value="1"/>
</dbReference>
<dbReference type="InterPro" id="IPR036900">
    <property type="entry name" value="A-D-PHexomutase_C_sf"/>
</dbReference>
<protein>
    <recommendedName>
        <fullName evidence="4">phosphoglucomutase (alpha-D-glucose-1,6-bisphosphate-dependent)</fullName>
        <ecNumber evidence="4">5.4.2.2</ecNumber>
    </recommendedName>
</protein>
<evidence type="ECO:0000313" key="10">
    <source>
        <dbReference type="EMBL" id="CRH00367.1"/>
    </source>
</evidence>
<dbReference type="VEuPathDB" id="PlasmoDB:PRELSG_1001800"/>
<dbReference type="EC" id="5.4.2.2" evidence="4"/>
<keyword evidence="7" id="KW-0413">Isomerase</keyword>
<evidence type="ECO:0000256" key="2">
    <source>
        <dbReference type="ARBA" id="ARBA00001946"/>
    </source>
</evidence>
<sequence length="627" mass="72817">MGNYITCCEKKLHEIDCTEGFFREKDKDGFTIIKTNPYDDQKFGPYGLRKETKIFMKHNYLHNIIQSLFNIIDKETLRRDILLISSDGRYFSDKAIHIICEIAAGNEIKHVIIPHKGLATAAACDSIIKNINEKNDSTHPIKKCFASIILTASHNAGGKNGVFGIKVNKYDDNKPNGEFLHKFHKETLKIDCIKKKRIDKIMLDKIKVETVDNLIVEIVNPVEDWINLMKKAFDFDLIKKLTRNKNFIFAYDAFHGATGEYAKELFVNELKLNDKFFFNLDNKNDFNKLIPDPNLIHARKLVDIMKIDVIQNKKKDEKKDSENKEMKNINEVIPDLAGVCSSDGSRCMILGRNIFVNPCDNLAIITHYAEKCIPYFKNNFLGVAKSYPTSKAVDKVIEKMNKNIYETPPGYKYFINLINDNKISIFGEESFGIGSSLIREKDGLFTILCWLSILAYKNNVVKNYDNSNDFISVKDIVHEFWKEYGRSYYTRYDFEQVDINKCDKMFEFLNKIVKNELPLYENVKELNINNPNHRIKKMETFVYIDHVSKEIYNDEGIKVTFENESSVIYRKSKDTIEQSTIRIYFEKFEKESIFSTNHEILEDLIYAGLKMCKIKDFIGTENPTVVI</sequence>
<comment type="cofactor">
    <cofactor evidence="2">
        <name>Mg(2+)</name>
        <dbReference type="ChEBI" id="CHEBI:18420"/>
    </cofactor>
</comment>
<name>A0A1J1H9U4_PLARL</name>
<comment type="catalytic activity">
    <reaction evidence="1">
        <text>alpha-D-glucose 1-phosphate = alpha-D-glucose 6-phosphate</text>
        <dbReference type="Rhea" id="RHEA:23536"/>
        <dbReference type="ChEBI" id="CHEBI:58225"/>
        <dbReference type="ChEBI" id="CHEBI:58601"/>
        <dbReference type="EC" id="5.4.2.2"/>
    </reaction>
</comment>
<dbReference type="Gene3D" id="3.40.120.10">
    <property type="entry name" value="Alpha-D-Glucose-1,6-Bisphosphate, subunit A, domain 3"/>
    <property type="match status" value="3"/>
</dbReference>
<evidence type="ECO:0000259" key="9">
    <source>
        <dbReference type="Pfam" id="PF02880"/>
    </source>
</evidence>
<dbReference type="Pfam" id="PF02878">
    <property type="entry name" value="PGM_PMM_I"/>
    <property type="match status" value="1"/>
</dbReference>
<dbReference type="GeneID" id="39736484"/>
<dbReference type="PANTHER" id="PTHR22573">
    <property type="entry name" value="PHOSPHOHEXOMUTASE FAMILY MEMBER"/>
    <property type="match status" value="1"/>
</dbReference>
<dbReference type="EMBL" id="LN835305">
    <property type="protein sequence ID" value="CRH00367.1"/>
    <property type="molecule type" value="Genomic_DNA"/>
</dbReference>
<feature type="domain" description="Alpha-D-phosphohexomutase alpha/beta/alpha" evidence="9">
    <location>
        <begin position="363"/>
        <end position="459"/>
    </location>
</feature>
<dbReference type="GO" id="GO:0005975">
    <property type="term" value="P:carbohydrate metabolic process"/>
    <property type="evidence" value="ECO:0007669"/>
    <property type="project" value="InterPro"/>
</dbReference>
<gene>
    <name evidence="10" type="ORF">PRELSG_1001800</name>
</gene>
<dbReference type="PANTHER" id="PTHR22573:SF2">
    <property type="entry name" value="PHOSPHOGLUCOMUTASE"/>
    <property type="match status" value="1"/>
</dbReference>
<dbReference type="OrthoDB" id="2291at2759"/>
<organism evidence="10 11">
    <name type="scientific">Plasmodium relictum</name>
    <dbReference type="NCBI Taxonomy" id="85471"/>
    <lineage>
        <taxon>Eukaryota</taxon>
        <taxon>Sar</taxon>
        <taxon>Alveolata</taxon>
        <taxon>Apicomplexa</taxon>
        <taxon>Aconoidasida</taxon>
        <taxon>Haemosporida</taxon>
        <taxon>Plasmodiidae</taxon>
        <taxon>Plasmodium</taxon>
        <taxon>Plasmodium (Haemamoeba)</taxon>
    </lineage>
</organism>
<dbReference type="InterPro" id="IPR016055">
    <property type="entry name" value="A-D-PHexomutase_a/b/a-I/II/III"/>
</dbReference>
<dbReference type="GO" id="GO:0046872">
    <property type="term" value="F:metal ion binding"/>
    <property type="evidence" value="ECO:0007669"/>
    <property type="project" value="UniProtKB-KW"/>
</dbReference>
<keyword evidence="11" id="KW-1185">Reference proteome</keyword>
<dbReference type="InterPro" id="IPR005844">
    <property type="entry name" value="A-D-PHexomutase_a/b/a-I"/>
</dbReference>
<reference evidence="10 11" key="1">
    <citation type="submission" date="2015-04" db="EMBL/GenBank/DDBJ databases">
        <authorList>
            <consortium name="Pathogen Informatics"/>
        </authorList>
    </citation>
    <scope>NUCLEOTIDE SEQUENCE [LARGE SCALE GENOMIC DNA]</scope>
    <source>
        <strain evidence="10 11">SGS1</strain>
    </source>
</reference>
<dbReference type="InterPro" id="IPR005841">
    <property type="entry name" value="Alpha-D-phosphohexomutase_SF"/>
</dbReference>
<keyword evidence="5" id="KW-0479">Metal-binding</keyword>
<evidence type="ECO:0000256" key="6">
    <source>
        <dbReference type="ARBA" id="ARBA00022842"/>
    </source>
</evidence>
<dbReference type="OMA" id="WIQDRAN"/>
<dbReference type="KEGG" id="prel:PRELSG_1001800"/>
<dbReference type="SUPFAM" id="SSF53738">
    <property type="entry name" value="Phosphoglucomutase, first 3 domains"/>
    <property type="match status" value="3"/>
</dbReference>
<dbReference type="Proteomes" id="UP000220158">
    <property type="component" value="Chromosome 10"/>
</dbReference>
<dbReference type="SUPFAM" id="SSF55957">
    <property type="entry name" value="Phosphoglucomutase, C-terminal domain"/>
    <property type="match status" value="1"/>
</dbReference>
<evidence type="ECO:0000313" key="11">
    <source>
        <dbReference type="Proteomes" id="UP000220158"/>
    </source>
</evidence>
<dbReference type="PRINTS" id="PR00509">
    <property type="entry name" value="PGMPMM"/>
</dbReference>
<evidence type="ECO:0000259" key="8">
    <source>
        <dbReference type="Pfam" id="PF02878"/>
    </source>
</evidence>
<proteinExistence type="inferred from homology"/>
<dbReference type="Gene3D" id="3.30.310.50">
    <property type="entry name" value="Alpha-D-phosphohexomutase, C-terminal domain"/>
    <property type="match status" value="1"/>
</dbReference>